<proteinExistence type="inferred from homology"/>
<feature type="domain" description="SusD-like N-terminal" evidence="7">
    <location>
        <begin position="23"/>
        <end position="237"/>
    </location>
</feature>
<dbReference type="Gene3D" id="1.25.40.900">
    <property type="match status" value="1"/>
</dbReference>
<dbReference type="EMBL" id="CP095855">
    <property type="protein sequence ID" value="UPK68068.1"/>
    <property type="molecule type" value="Genomic_DNA"/>
</dbReference>
<keyword evidence="4" id="KW-0472">Membrane</keyword>
<evidence type="ECO:0000256" key="2">
    <source>
        <dbReference type="ARBA" id="ARBA00006275"/>
    </source>
</evidence>
<comment type="similarity">
    <text evidence="2">Belongs to the SusD family.</text>
</comment>
<dbReference type="Pfam" id="PF14322">
    <property type="entry name" value="SusD-like_3"/>
    <property type="match status" value="1"/>
</dbReference>
<evidence type="ECO:0000256" key="4">
    <source>
        <dbReference type="ARBA" id="ARBA00023136"/>
    </source>
</evidence>
<dbReference type="InterPro" id="IPR012944">
    <property type="entry name" value="SusD_RagB_dom"/>
</dbReference>
<dbReference type="Pfam" id="PF07980">
    <property type="entry name" value="SusD_RagB"/>
    <property type="match status" value="1"/>
</dbReference>
<dbReference type="RefSeq" id="WP_247810409.1">
    <property type="nucleotide sequence ID" value="NZ_CP095855.1"/>
</dbReference>
<organism evidence="8 9">
    <name type="scientific">Chitinophaga filiformis</name>
    <name type="common">Myxococcus filiformis</name>
    <name type="synonym">Flexibacter filiformis</name>
    <dbReference type="NCBI Taxonomy" id="104663"/>
    <lineage>
        <taxon>Bacteria</taxon>
        <taxon>Pseudomonadati</taxon>
        <taxon>Bacteroidota</taxon>
        <taxon>Chitinophagia</taxon>
        <taxon>Chitinophagales</taxon>
        <taxon>Chitinophagaceae</taxon>
        <taxon>Chitinophaga</taxon>
    </lineage>
</organism>
<evidence type="ECO:0000259" key="6">
    <source>
        <dbReference type="Pfam" id="PF07980"/>
    </source>
</evidence>
<dbReference type="SUPFAM" id="SSF48452">
    <property type="entry name" value="TPR-like"/>
    <property type="match status" value="1"/>
</dbReference>
<comment type="subcellular location">
    <subcellularLocation>
        <location evidence="1">Cell outer membrane</location>
    </subcellularLocation>
</comment>
<dbReference type="Gene3D" id="1.25.40.390">
    <property type="match status" value="1"/>
</dbReference>
<sequence length="474" mass="53411">MARIYIFIFIGVIVFCSGCKKGFLDVTPSNQVESGKYISNLAACETVLNGAYVELKTRFYTGYAFIYGELVADNMKPIISGTPLTSHYAWRQIADETNSYQMSSSSSNLNPFWISGYHMLREVALVLENVDRFKQEDSVKANNLKGQALALRALAHLQLLNYFSQQYNYSADASHAGIPYVTASDWNTEYTRNTVSDNYKQILNDLQIALTLLPANVLSNQVLTKTAVQALIARVYLNKGEYALAKDMAVSVLTKVPLMVTGYPENLFTNKESEAIFQLSPPLTELDQRVAFPGYYFRESFKYYGATKDIALLLTQYPTDIRRAWVKDTAGAWEIRKYPTGIVANSKFPTTSYYQTLIRSSEMYLIAAEAFAQNSMKDSSLYYLNAIRVRAYGVNSAIDVSGGALLDSIYMERRKELCFEGNRLYDLSRQKKAIKRADVADNVGPELLYPNDRYIAPIPLSDVLVKGLNQNKDY</sequence>
<keyword evidence="5" id="KW-0998">Cell outer membrane</keyword>
<feature type="domain" description="RagB/SusD" evidence="6">
    <location>
        <begin position="313"/>
        <end position="443"/>
    </location>
</feature>
<gene>
    <name evidence="8" type="ORF">MYF79_24250</name>
</gene>
<keyword evidence="9" id="KW-1185">Reference proteome</keyword>
<accession>A0ABY4HXB1</accession>
<reference evidence="8 9" key="1">
    <citation type="submission" date="2022-04" db="EMBL/GenBank/DDBJ databases">
        <title>The arsenic-methylating capacity of Chitinophaga filiformis YT5 during chitin decomposition.</title>
        <authorList>
            <person name="Chen G."/>
            <person name="Liang Y."/>
        </authorList>
    </citation>
    <scope>NUCLEOTIDE SEQUENCE [LARGE SCALE GENOMIC DNA]</scope>
    <source>
        <strain evidence="8 9">YT5</strain>
    </source>
</reference>
<name>A0ABY4HXB1_CHIFI</name>
<keyword evidence="3" id="KW-0732">Signal</keyword>
<evidence type="ECO:0000259" key="7">
    <source>
        <dbReference type="Pfam" id="PF14322"/>
    </source>
</evidence>
<evidence type="ECO:0000256" key="1">
    <source>
        <dbReference type="ARBA" id="ARBA00004442"/>
    </source>
</evidence>
<evidence type="ECO:0000256" key="5">
    <source>
        <dbReference type="ARBA" id="ARBA00023237"/>
    </source>
</evidence>
<dbReference type="Gene3D" id="2.20.20.130">
    <property type="match status" value="1"/>
</dbReference>
<protein>
    <submittedName>
        <fullName evidence="8">RagB/SusD family nutrient uptake outer membrane protein</fullName>
    </submittedName>
</protein>
<evidence type="ECO:0000256" key="3">
    <source>
        <dbReference type="ARBA" id="ARBA00022729"/>
    </source>
</evidence>
<dbReference type="Proteomes" id="UP000830198">
    <property type="component" value="Chromosome"/>
</dbReference>
<dbReference type="InterPro" id="IPR033985">
    <property type="entry name" value="SusD-like_N"/>
</dbReference>
<dbReference type="InterPro" id="IPR011990">
    <property type="entry name" value="TPR-like_helical_dom_sf"/>
</dbReference>
<evidence type="ECO:0000313" key="9">
    <source>
        <dbReference type="Proteomes" id="UP000830198"/>
    </source>
</evidence>
<evidence type="ECO:0000313" key="8">
    <source>
        <dbReference type="EMBL" id="UPK68068.1"/>
    </source>
</evidence>